<feature type="compositionally biased region" description="Gly residues" evidence="1">
    <location>
        <begin position="198"/>
        <end position="207"/>
    </location>
</feature>
<feature type="region of interest" description="Disordered" evidence="1">
    <location>
        <begin position="360"/>
        <end position="381"/>
    </location>
</feature>
<dbReference type="InterPro" id="IPR034627">
    <property type="entry name" value="Irc6"/>
</dbReference>
<dbReference type="PANTHER" id="PTHR28043">
    <property type="entry name" value="INCREASED RECOMBINATION CENTERS PROTEIN 6"/>
    <property type="match status" value="1"/>
</dbReference>
<evidence type="ECO:0000313" key="2">
    <source>
        <dbReference type="EMBL" id="KAK3374114.1"/>
    </source>
</evidence>
<feature type="compositionally biased region" description="Acidic residues" evidence="1">
    <location>
        <begin position="236"/>
        <end position="246"/>
    </location>
</feature>
<proteinExistence type="predicted"/>
<feature type="region of interest" description="Disordered" evidence="1">
    <location>
        <begin position="229"/>
        <end position="281"/>
    </location>
</feature>
<protein>
    <submittedName>
        <fullName evidence="2">Alpha and gamma adaptin binding protein p34</fullName>
    </submittedName>
</protein>
<dbReference type="PANTHER" id="PTHR28043:SF1">
    <property type="entry name" value="INCREASED RECOMBINATION CENTERS PROTEIN 6"/>
    <property type="match status" value="1"/>
</dbReference>
<dbReference type="Proteomes" id="UP001287356">
    <property type="component" value="Unassembled WGS sequence"/>
</dbReference>
<feature type="region of interest" description="Disordered" evidence="1">
    <location>
        <begin position="311"/>
        <end position="347"/>
    </location>
</feature>
<dbReference type="EMBL" id="JAULSN010000004">
    <property type="protein sequence ID" value="KAK3374114.1"/>
    <property type="molecule type" value="Genomic_DNA"/>
</dbReference>
<dbReference type="GO" id="GO:0016192">
    <property type="term" value="P:vesicle-mediated transport"/>
    <property type="evidence" value="ECO:0007669"/>
    <property type="project" value="InterPro"/>
</dbReference>
<evidence type="ECO:0000256" key="1">
    <source>
        <dbReference type="SAM" id="MobiDB-lite"/>
    </source>
</evidence>
<reference evidence="2" key="1">
    <citation type="journal article" date="2023" name="Mol. Phylogenet. Evol.">
        <title>Genome-scale phylogeny and comparative genomics of the fungal order Sordariales.</title>
        <authorList>
            <person name="Hensen N."/>
            <person name="Bonometti L."/>
            <person name="Westerberg I."/>
            <person name="Brannstrom I.O."/>
            <person name="Guillou S."/>
            <person name="Cros-Aarteil S."/>
            <person name="Calhoun S."/>
            <person name="Haridas S."/>
            <person name="Kuo A."/>
            <person name="Mondo S."/>
            <person name="Pangilinan J."/>
            <person name="Riley R."/>
            <person name="LaButti K."/>
            <person name="Andreopoulos B."/>
            <person name="Lipzen A."/>
            <person name="Chen C."/>
            <person name="Yan M."/>
            <person name="Daum C."/>
            <person name="Ng V."/>
            <person name="Clum A."/>
            <person name="Steindorff A."/>
            <person name="Ohm R.A."/>
            <person name="Martin F."/>
            <person name="Silar P."/>
            <person name="Natvig D.O."/>
            <person name="Lalanne C."/>
            <person name="Gautier V."/>
            <person name="Ament-Velasquez S.L."/>
            <person name="Kruys A."/>
            <person name="Hutchinson M.I."/>
            <person name="Powell A.J."/>
            <person name="Barry K."/>
            <person name="Miller A.N."/>
            <person name="Grigoriev I.V."/>
            <person name="Debuchy R."/>
            <person name="Gladieux P."/>
            <person name="Hiltunen Thoren M."/>
            <person name="Johannesson H."/>
        </authorList>
    </citation>
    <scope>NUCLEOTIDE SEQUENCE</scope>
    <source>
        <strain evidence="2">CBS 958.72</strain>
    </source>
</reference>
<sequence length="388" mass="41006">MDIANPRRILAVSLADSTHHLSRVIRDLTGSAPEPTTGEVVVVAEESETEATTSSLAGTTHNLALSTPYYTAQVPIWLDVVAAPADWAASFLSPEAREVLAVLGGVVVVFGLPSSSPPSSSSPESVAQTKELIAHVGRVVREGLGGWDWDGVSFGIGVGDLDDGDLDALDEWEDCCTEWGLEFVHARATPAATPAAPAGGGAGGAGGQRNEFGEKMGLPRVLEALQANDWSGADSFGDDDDEEDYAEDKILSQGKSGDKLSAGRREDTDEDDEFDPDKLDFGFDREDFMGLRKAILAGGGDDEALVIPETSSGGAAAAAAAAEKVTPTDVKDEGKEGDGDEKLGDEDVQKLERMMRKLQAVRDMSAGMPEEQRKRMAKKAVTEVMKEL</sequence>
<keyword evidence="3" id="KW-1185">Reference proteome</keyword>
<dbReference type="AlphaFoldDB" id="A0AAE0N986"/>
<feature type="region of interest" description="Disordered" evidence="1">
    <location>
        <begin position="192"/>
        <end position="212"/>
    </location>
</feature>
<feature type="compositionally biased region" description="Basic and acidic residues" evidence="1">
    <location>
        <begin position="370"/>
        <end position="381"/>
    </location>
</feature>
<comment type="caution">
    <text evidence="2">The sequence shown here is derived from an EMBL/GenBank/DDBJ whole genome shotgun (WGS) entry which is preliminary data.</text>
</comment>
<dbReference type="GO" id="GO:0030674">
    <property type="term" value="F:protein-macromolecule adaptor activity"/>
    <property type="evidence" value="ECO:0007669"/>
    <property type="project" value="TreeGrafter"/>
</dbReference>
<name>A0AAE0N986_9PEZI</name>
<dbReference type="Gene3D" id="3.40.50.11960">
    <property type="match status" value="1"/>
</dbReference>
<gene>
    <name evidence="2" type="ORF">B0T24DRAFT_679485</name>
</gene>
<organism evidence="2 3">
    <name type="scientific">Lasiosphaeria ovina</name>
    <dbReference type="NCBI Taxonomy" id="92902"/>
    <lineage>
        <taxon>Eukaryota</taxon>
        <taxon>Fungi</taxon>
        <taxon>Dikarya</taxon>
        <taxon>Ascomycota</taxon>
        <taxon>Pezizomycotina</taxon>
        <taxon>Sordariomycetes</taxon>
        <taxon>Sordariomycetidae</taxon>
        <taxon>Sordariales</taxon>
        <taxon>Lasiosphaeriaceae</taxon>
        <taxon>Lasiosphaeria</taxon>
    </lineage>
</organism>
<feature type="compositionally biased region" description="Basic and acidic residues" evidence="1">
    <location>
        <begin position="256"/>
        <end position="267"/>
    </location>
</feature>
<evidence type="ECO:0000313" key="3">
    <source>
        <dbReference type="Proteomes" id="UP001287356"/>
    </source>
</evidence>
<reference evidence="2" key="2">
    <citation type="submission" date="2023-06" db="EMBL/GenBank/DDBJ databases">
        <authorList>
            <consortium name="Lawrence Berkeley National Laboratory"/>
            <person name="Haridas S."/>
            <person name="Hensen N."/>
            <person name="Bonometti L."/>
            <person name="Westerberg I."/>
            <person name="Brannstrom I.O."/>
            <person name="Guillou S."/>
            <person name="Cros-Aarteil S."/>
            <person name="Calhoun S."/>
            <person name="Kuo A."/>
            <person name="Mondo S."/>
            <person name="Pangilinan J."/>
            <person name="Riley R."/>
            <person name="Labutti K."/>
            <person name="Andreopoulos B."/>
            <person name="Lipzen A."/>
            <person name="Chen C."/>
            <person name="Yanf M."/>
            <person name="Daum C."/>
            <person name="Ng V."/>
            <person name="Clum A."/>
            <person name="Steindorff A."/>
            <person name="Ohm R."/>
            <person name="Martin F."/>
            <person name="Silar P."/>
            <person name="Natvig D."/>
            <person name="Lalanne C."/>
            <person name="Gautier V."/>
            <person name="Ament-Velasquez S.L."/>
            <person name="Kruys A."/>
            <person name="Hutchinson M.I."/>
            <person name="Powell A.J."/>
            <person name="Barry K."/>
            <person name="Miller A.N."/>
            <person name="Grigoriev I.V."/>
            <person name="Debuchy R."/>
            <person name="Gladieux P."/>
            <person name="Thoren M.H."/>
            <person name="Johannesson H."/>
        </authorList>
    </citation>
    <scope>NUCLEOTIDE SEQUENCE</scope>
    <source>
        <strain evidence="2">CBS 958.72</strain>
    </source>
</reference>
<dbReference type="Pfam" id="PF10199">
    <property type="entry name" value="Adaptin_binding"/>
    <property type="match status" value="1"/>
</dbReference>
<feature type="compositionally biased region" description="Basic and acidic residues" evidence="1">
    <location>
        <begin position="329"/>
        <end position="347"/>
    </location>
</feature>
<accession>A0AAE0N986</accession>